<protein>
    <submittedName>
        <fullName evidence="1">Uncharacterized protein</fullName>
    </submittedName>
</protein>
<evidence type="ECO:0000313" key="2">
    <source>
        <dbReference type="Proteomes" id="UP000054324"/>
    </source>
</evidence>
<proteinExistence type="predicted"/>
<name>A0A074ZNP4_OPIVI</name>
<keyword evidence="2" id="KW-1185">Reference proteome</keyword>
<accession>A0A074ZNP4</accession>
<dbReference type="EMBL" id="KL596693">
    <property type="protein sequence ID" value="KER28716.1"/>
    <property type="molecule type" value="Genomic_DNA"/>
</dbReference>
<organism evidence="1 2">
    <name type="scientific">Opisthorchis viverrini</name>
    <name type="common">Southeast Asian liver fluke</name>
    <dbReference type="NCBI Taxonomy" id="6198"/>
    <lineage>
        <taxon>Eukaryota</taxon>
        <taxon>Metazoa</taxon>
        <taxon>Spiralia</taxon>
        <taxon>Lophotrochozoa</taxon>
        <taxon>Platyhelminthes</taxon>
        <taxon>Trematoda</taxon>
        <taxon>Digenea</taxon>
        <taxon>Opisthorchiida</taxon>
        <taxon>Opisthorchiata</taxon>
        <taxon>Opisthorchiidae</taxon>
        <taxon>Opisthorchis</taxon>
    </lineage>
</organism>
<dbReference type="CTD" id="20318687"/>
<reference evidence="1 2" key="1">
    <citation type="submission" date="2013-11" db="EMBL/GenBank/DDBJ databases">
        <title>Opisthorchis viverrini - life in the bile duct.</title>
        <authorList>
            <person name="Young N.D."/>
            <person name="Nagarajan N."/>
            <person name="Lin S.J."/>
            <person name="Korhonen P.K."/>
            <person name="Jex A.R."/>
            <person name="Hall R.S."/>
            <person name="Safavi-Hemami H."/>
            <person name="Kaewkong W."/>
            <person name="Bertrand D."/>
            <person name="Gao S."/>
            <person name="Seet Q."/>
            <person name="Wongkham S."/>
            <person name="Teh B.T."/>
            <person name="Wongkham C."/>
            <person name="Intapan P.M."/>
            <person name="Maleewong W."/>
            <person name="Yang X."/>
            <person name="Hu M."/>
            <person name="Wang Z."/>
            <person name="Hofmann A."/>
            <person name="Sternberg P.W."/>
            <person name="Tan P."/>
            <person name="Wang J."/>
            <person name="Gasser R.B."/>
        </authorList>
    </citation>
    <scope>NUCLEOTIDE SEQUENCE [LARGE SCALE GENOMIC DNA]</scope>
</reference>
<evidence type="ECO:0000313" key="1">
    <source>
        <dbReference type="EMBL" id="KER28716.1"/>
    </source>
</evidence>
<dbReference type="KEGG" id="ovi:T265_04505"/>
<dbReference type="AlphaFoldDB" id="A0A074ZNP4"/>
<dbReference type="RefSeq" id="XP_009167524.1">
    <property type="nucleotide sequence ID" value="XM_009169260.1"/>
</dbReference>
<dbReference type="Proteomes" id="UP000054324">
    <property type="component" value="Unassembled WGS sequence"/>
</dbReference>
<gene>
    <name evidence="1" type="ORF">T265_04505</name>
</gene>
<sequence>MSNNARKETKIGACAEHLTKEYIKQCSEGRDGSSGESANLPTEGPWFEFDLRVSTSPVKAWATWRYPDPRASFGWHGS</sequence>
<dbReference type="GeneID" id="20318687"/>